<keyword evidence="3" id="KW-1185">Reference proteome</keyword>
<dbReference type="Gramene" id="mRNA:HanXRQr2_Chr06g0241081">
    <property type="protein sequence ID" value="mRNA:HanXRQr2_Chr06g0241081"/>
    <property type="gene ID" value="HanXRQr2_Chr06g0241081"/>
</dbReference>
<protein>
    <submittedName>
        <fullName evidence="2">Uncharacterized protein</fullName>
    </submittedName>
</protein>
<evidence type="ECO:0000313" key="3">
    <source>
        <dbReference type="Proteomes" id="UP000215914"/>
    </source>
</evidence>
<accession>A0A251UI20</accession>
<evidence type="ECO:0000313" key="1">
    <source>
        <dbReference type="EMBL" id="KAF5800827.1"/>
    </source>
</evidence>
<dbReference type="EMBL" id="MNCJ02000321">
    <property type="protein sequence ID" value="KAF5800827.1"/>
    <property type="molecule type" value="Genomic_DNA"/>
</dbReference>
<reference evidence="1" key="3">
    <citation type="submission" date="2020-06" db="EMBL/GenBank/DDBJ databases">
        <title>Helianthus annuus Genome sequencing and assembly Release 2.</title>
        <authorList>
            <person name="Gouzy J."/>
            <person name="Langlade N."/>
            <person name="Munos S."/>
        </authorList>
    </citation>
    <scope>NUCLEOTIDE SEQUENCE</scope>
    <source>
        <tissue evidence="1">Leaves</tissue>
    </source>
</reference>
<proteinExistence type="predicted"/>
<reference evidence="2" key="2">
    <citation type="submission" date="2017-02" db="EMBL/GenBank/DDBJ databases">
        <title>Sunflower complete genome.</title>
        <authorList>
            <person name="Langlade N."/>
            <person name="Munos S."/>
        </authorList>
    </citation>
    <scope>NUCLEOTIDE SEQUENCE [LARGE SCALE GENOMIC DNA]</scope>
    <source>
        <tissue evidence="2">Leaves</tissue>
    </source>
</reference>
<reference evidence="1 3" key="1">
    <citation type="journal article" date="2017" name="Nature">
        <title>The sunflower genome provides insights into oil metabolism, flowering and Asterid evolution.</title>
        <authorList>
            <person name="Badouin H."/>
            <person name="Gouzy J."/>
            <person name="Grassa C.J."/>
            <person name="Murat F."/>
            <person name="Staton S.E."/>
            <person name="Cottret L."/>
            <person name="Lelandais-Briere C."/>
            <person name="Owens G.L."/>
            <person name="Carrere S."/>
            <person name="Mayjonade B."/>
            <person name="Legrand L."/>
            <person name="Gill N."/>
            <person name="Kane N.C."/>
            <person name="Bowers J.E."/>
            <person name="Hubner S."/>
            <person name="Bellec A."/>
            <person name="Berard A."/>
            <person name="Berges H."/>
            <person name="Blanchet N."/>
            <person name="Boniface M.C."/>
            <person name="Brunel D."/>
            <person name="Catrice O."/>
            <person name="Chaidir N."/>
            <person name="Claudel C."/>
            <person name="Donnadieu C."/>
            <person name="Faraut T."/>
            <person name="Fievet G."/>
            <person name="Helmstetter N."/>
            <person name="King M."/>
            <person name="Knapp S.J."/>
            <person name="Lai Z."/>
            <person name="Le Paslier M.C."/>
            <person name="Lippi Y."/>
            <person name="Lorenzon L."/>
            <person name="Mandel J.R."/>
            <person name="Marage G."/>
            <person name="Marchand G."/>
            <person name="Marquand E."/>
            <person name="Bret-Mestries E."/>
            <person name="Morien E."/>
            <person name="Nambeesan S."/>
            <person name="Nguyen T."/>
            <person name="Pegot-Espagnet P."/>
            <person name="Pouilly N."/>
            <person name="Raftis F."/>
            <person name="Sallet E."/>
            <person name="Schiex T."/>
            <person name="Thomas J."/>
            <person name="Vandecasteele C."/>
            <person name="Vares D."/>
            <person name="Vear F."/>
            <person name="Vautrin S."/>
            <person name="Crespi M."/>
            <person name="Mangin B."/>
            <person name="Burke J.M."/>
            <person name="Salse J."/>
            <person name="Munos S."/>
            <person name="Vincourt P."/>
            <person name="Rieseberg L.H."/>
            <person name="Langlade N.B."/>
        </authorList>
    </citation>
    <scope>NUCLEOTIDE SEQUENCE [LARGE SCALE GENOMIC DNA]</scope>
    <source>
        <strain evidence="3">cv. SF193</strain>
        <tissue evidence="1">Leaves</tissue>
    </source>
</reference>
<evidence type="ECO:0000313" key="2">
    <source>
        <dbReference type="EMBL" id="OTG21951.1"/>
    </source>
</evidence>
<gene>
    <name evidence="2" type="ORF">HannXRQ_Chr06g0166121</name>
    <name evidence="1" type="ORF">HanXRQr2_Chr06g0241081</name>
</gene>
<dbReference type="EMBL" id="CM007895">
    <property type="protein sequence ID" value="OTG21951.1"/>
    <property type="molecule type" value="Genomic_DNA"/>
</dbReference>
<sequence>MGLHSDKWVEKWVKPTRAPSRAASSRMVAFGASVKSFKDRSFFRAVQGFRSRIFILSRQV</sequence>
<organism evidence="2 3">
    <name type="scientific">Helianthus annuus</name>
    <name type="common">Common sunflower</name>
    <dbReference type="NCBI Taxonomy" id="4232"/>
    <lineage>
        <taxon>Eukaryota</taxon>
        <taxon>Viridiplantae</taxon>
        <taxon>Streptophyta</taxon>
        <taxon>Embryophyta</taxon>
        <taxon>Tracheophyta</taxon>
        <taxon>Spermatophyta</taxon>
        <taxon>Magnoliopsida</taxon>
        <taxon>eudicotyledons</taxon>
        <taxon>Gunneridae</taxon>
        <taxon>Pentapetalae</taxon>
        <taxon>asterids</taxon>
        <taxon>campanulids</taxon>
        <taxon>Asterales</taxon>
        <taxon>Asteraceae</taxon>
        <taxon>Asteroideae</taxon>
        <taxon>Heliantheae alliance</taxon>
        <taxon>Heliantheae</taxon>
        <taxon>Helianthus</taxon>
    </lineage>
</organism>
<dbReference type="AlphaFoldDB" id="A0A251UI20"/>
<name>A0A251UI20_HELAN</name>
<dbReference type="Proteomes" id="UP000215914">
    <property type="component" value="Chromosome 6"/>
</dbReference>
<dbReference type="InParanoid" id="A0A251UI20"/>